<dbReference type="EMBL" id="JADBEM010000001">
    <property type="protein sequence ID" value="MBE1610627.1"/>
    <property type="molecule type" value="Genomic_DNA"/>
</dbReference>
<dbReference type="InterPro" id="IPR003439">
    <property type="entry name" value="ABC_transporter-like_ATP-bd"/>
</dbReference>
<protein>
    <submittedName>
        <fullName evidence="9">ABC-type multidrug transport system ATPase subunit</fullName>
    </submittedName>
</protein>
<comment type="subcellular location">
    <subcellularLocation>
        <location evidence="1">Cell membrane</location>
        <topology evidence="1">Peripheral membrane protein</topology>
    </subcellularLocation>
</comment>
<dbReference type="RefSeq" id="WP_192753970.1">
    <property type="nucleotide sequence ID" value="NZ_BAABJL010000095.1"/>
</dbReference>
<evidence type="ECO:0000256" key="2">
    <source>
        <dbReference type="ARBA" id="ARBA00005417"/>
    </source>
</evidence>
<dbReference type="PROSITE" id="PS50893">
    <property type="entry name" value="ABC_TRANSPORTER_2"/>
    <property type="match status" value="1"/>
</dbReference>
<dbReference type="PANTHER" id="PTHR42711">
    <property type="entry name" value="ABC TRANSPORTER ATP-BINDING PROTEIN"/>
    <property type="match status" value="1"/>
</dbReference>
<keyword evidence="3" id="KW-0813">Transport</keyword>
<accession>A0A927N2N6</accession>
<dbReference type="GO" id="GO:0016887">
    <property type="term" value="F:ATP hydrolysis activity"/>
    <property type="evidence" value="ECO:0007669"/>
    <property type="project" value="InterPro"/>
</dbReference>
<feature type="domain" description="ABC transporter" evidence="8">
    <location>
        <begin position="11"/>
        <end position="242"/>
    </location>
</feature>
<evidence type="ECO:0000256" key="3">
    <source>
        <dbReference type="ARBA" id="ARBA00022448"/>
    </source>
</evidence>
<dbReference type="Gene3D" id="3.40.50.300">
    <property type="entry name" value="P-loop containing nucleotide triphosphate hydrolases"/>
    <property type="match status" value="1"/>
</dbReference>
<evidence type="ECO:0000256" key="4">
    <source>
        <dbReference type="ARBA" id="ARBA00022741"/>
    </source>
</evidence>
<evidence type="ECO:0000256" key="5">
    <source>
        <dbReference type="ARBA" id="ARBA00022840"/>
    </source>
</evidence>
<dbReference type="InterPro" id="IPR027417">
    <property type="entry name" value="P-loop_NTPase"/>
</dbReference>
<comment type="similarity">
    <text evidence="2">Belongs to the ABC transporter superfamily.</text>
</comment>
<keyword evidence="4" id="KW-0547">Nucleotide-binding</keyword>
<name>A0A927N2N6_9ACTN</name>
<dbReference type="GO" id="GO:0005886">
    <property type="term" value="C:plasma membrane"/>
    <property type="evidence" value="ECO:0007669"/>
    <property type="project" value="UniProtKB-SubCell"/>
</dbReference>
<dbReference type="Proteomes" id="UP000638648">
    <property type="component" value="Unassembled WGS sequence"/>
</dbReference>
<dbReference type="CDD" id="cd03230">
    <property type="entry name" value="ABC_DR_subfamily_A"/>
    <property type="match status" value="1"/>
</dbReference>
<evidence type="ECO:0000259" key="8">
    <source>
        <dbReference type="PROSITE" id="PS50893"/>
    </source>
</evidence>
<feature type="region of interest" description="Disordered" evidence="7">
    <location>
        <begin position="334"/>
        <end position="357"/>
    </location>
</feature>
<dbReference type="PROSITE" id="PS00211">
    <property type="entry name" value="ABC_TRANSPORTER_1"/>
    <property type="match status" value="1"/>
</dbReference>
<sequence>MTTPTGGERVIEVSDLRRDFGGVPAIDRISLSVGPGEVVGLLGHNGAGKTTLVRLLAGLLAPTAGRIRVCGLDPLTDGVTVRRSLGVLPTVSFVDGRLTARRNLEFAAELFDLPRDGLADLVTRSLAEFELSDRADDRVDGFSAGMRQRLALARVLLPSPRILLLDEPTAQLDPLAVRLVRSLIGRLSREDGRTVVLCTHDLTEAQLLCDRVIVLDHGTILAEGAPARLAADLAAGAVEVEVGGPGVPRARAVLDRYAPAPRDAATAADRRPVLQELPGPAGAGTVVLRTTGLTRAQLPGLVRDLTGAGVEVYGIRPHEPSLEDVYVALLAHRDRPHTPRPDPAERRSPAPDLSVRR</sequence>
<keyword evidence="10" id="KW-1185">Reference proteome</keyword>
<evidence type="ECO:0000256" key="1">
    <source>
        <dbReference type="ARBA" id="ARBA00004202"/>
    </source>
</evidence>
<keyword evidence="5" id="KW-0067">ATP-binding</keyword>
<proteinExistence type="inferred from homology"/>
<organism evidence="9 10">
    <name type="scientific">Actinopolymorpha pittospori</name>
    <dbReference type="NCBI Taxonomy" id="648752"/>
    <lineage>
        <taxon>Bacteria</taxon>
        <taxon>Bacillati</taxon>
        <taxon>Actinomycetota</taxon>
        <taxon>Actinomycetes</taxon>
        <taxon>Propionibacteriales</taxon>
        <taxon>Actinopolymorphaceae</taxon>
        <taxon>Actinopolymorpha</taxon>
    </lineage>
</organism>
<dbReference type="GO" id="GO:0046677">
    <property type="term" value="P:response to antibiotic"/>
    <property type="evidence" value="ECO:0007669"/>
    <property type="project" value="UniProtKB-KW"/>
</dbReference>
<dbReference type="AlphaFoldDB" id="A0A927N2N6"/>
<keyword evidence="6" id="KW-0046">Antibiotic resistance</keyword>
<gene>
    <name evidence="9" type="ORF">HEB94_007475</name>
</gene>
<dbReference type="InterPro" id="IPR003593">
    <property type="entry name" value="AAA+_ATPase"/>
</dbReference>
<comment type="caution">
    <text evidence="9">The sequence shown here is derived from an EMBL/GenBank/DDBJ whole genome shotgun (WGS) entry which is preliminary data.</text>
</comment>
<dbReference type="GO" id="GO:0005524">
    <property type="term" value="F:ATP binding"/>
    <property type="evidence" value="ECO:0007669"/>
    <property type="project" value="UniProtKB-KW"/>
</dbReference>
<dbReference type="Pfam" id="PF00005">
    <property type="entry name" value="ABC_tran"/>
    <property type="match status" value="1"/>
</dbReference>
<evidence type="ECO:0000313" key="9">
    <source>
        <dbReference type="EMBL" id="MBE1610627.1"/>
    </source>
</evidence>
<evidence type="ECO:0000256" key="7">
    <source>
        <dbReference type="SAM" id="MobiDB-lite"/>
    </source>
</evidence>
<reference evidence="9" key="1">
    <citation type="submission" date="2020-10" db="EMBL/GenBank/DDBJ databases">
        <title>Sequencing the genomes of 1000 actinobacteria strains.</title>
        <authorList>
            <person name="Klenk H.-P."/>
        </authorList>
    </citation>
    <scope>NUCLEOTIDE SEQUENCE</scope>
    <source>
        <strain evidence="9">DSM 45354</strain>
    </source>
</reference>
<dbReference type="SMART" id="SM00382">
    <property type="entry name" value="AAA"/>
    <property type="match status" value="1"/>
</dbReference>
<dbReference type="InterPro" id="IPR050763">
    <property type="entry name" value="ABC_transporter_ATP-binding"/>
</dbReference>
<dbReference type="InterPro" id="IPR017871">
    <property type="entry name" value="ABC_transporter-like_CS"/>
</dbReference>
<evidence type="ECO:0000313" key="10">
    <source>
        <dbReference type="Proteomes" id="UP000638648"/>
    </source>
</evidence>
<dbReference type="SUPFAM" id="SSF52540">
    <property type="entry name" value="P-loop containing nucleoside triphosphate hydrolases"/>
    <property type="match status" value="1"/>
</dbReference>
<evidence type="ECO:0000256" key="6">
    <source>
        <dbReference type="ARBA" id="ARBA00023251"/>
    </source>
</evidence>
<dbReference type="PANTHER" id="PTHR42711:SF5">
    <property type="entry name" value="ABC TRANSPORTER ATP-BINDING PROTEIN NATA"/>
    <property type="match status" value="1"/>
</dbReference>